<dbReference type="Proteomes" id="UP000253868">
    <property type="component" value="Chromosome"/>
</dbReference>
<proteinExistence type="predicted"/>
<accession>A0A345HS63</accession>
<evidence type="ECO:0000313" key="1">
    <source>
        <dbReference type="EMBL" id="AXG79537.1"/>
    </source>
</evidence>
<organism evidence="1 2">
    <name type="scientific">Streptomyces paludis</name>
    <dbReference type="NCBI Taxonomy" id="2282738"/>
    <lineage>
        <taxon>Bacteria</taxon>
        <taxon>Bacillati</taxon>
        <taxon>Actinomycetota</taxon>
        <taxon>Actinomycetes</taxon>
        <taxon>Kitasatosporales</taxon>
        <taxon>Streptomycetaceae</taxon>
        <taxon>Streptomyces</taxon>
    </lineage>
</organism>
<keyword evidence="2" id="KW-1185">Reference proteome</keyword>
<evidence type="ECO:0000313" key="2">
    <source>
        <dbReference type="Proteomes" id="UP000253868"/>
    </source>
</evidence>
<protein>
    <submittedName>
        <fullName evidence="1">DUF4034 domain-containing protein</fullName>
    </submittedName>
</protein>
<dbReference type="RefSeq" id="WP_114660866.1">
    <property type="nucleotide sequence ID" value="NZ_CP031194.1"/>
</dbReference>
<reference evidence="2" key="1">
    <citation type="submission" date="2018-07" db="EMBL/GenBank/DDBJ databases">
        <authorList>
            <person name="Zhao J."/>
        </authorList>
    </citation>
    <scope>NUCLEOTIDE SEQUENCE [LARGE SCALE GENOMIC DNA]</scope>
    <source>
        <strain evidence="2">GSSD-12</strain>
    </source>
</reference>
<sequence>MLVALIILLSLGCLFLLVKLLAWDVYVVTFVQEFRRQMRGETDSPAASELSAESAELGFLPPERQNTEHFAPLEPGLTAVQPALKAGDWRPAAELLAATRSATATAGGPDWDRRSLYVTFLGDLAAKDDGWLADWEAERPDDPDAALVRARSTVDLAWDIRGAQRAKYTSDEQFAGFRRVLERSVAECARAAELAPDDPTPYIVEIWTALGLGYPHARLDRLWAEIVQRAPYHYEAHFSALQYWCAKWRGSEELARGFAARAAADAPLGSLLRILPLIVLFEHREEPEGGGYAPENTEEARALVDAALADAAAADPDHPRLAEVRHLLAYYLCVQDRDEPALELFRQVDGYVGALPWRYRNDGAEEFCRLRDLSVAAVHG</sequence>
<dbReference type="KEGG" id="spad:DVK44_19905"/>
<dbReference type="OrthoDB" id="3284019at2"/>
<dbReference type="EMBL" id="CP031194">
    <property type="protein sequence ID" value="AXG79537.1"/>
    <property type="molecule type" value="Genomic_DNA"/>
</dbReference>
<dbReference type="AlphaFoldDB" id="A0A345HS63"/>
<name>A0A345HS63_9ACTN</name>
<gene>
    <name evidence="1" type="ORF">DVK44_19905</name>
</gene>